<organism evidence="3 4">
    <name type="scientific">Salinivibrio siamensis</name>
    <dbReference type="NCBI Taxonomy" id="414286"/>
    <lineage>
        <taxon>Bacteria</taxon>
        <taxon>Pseudomonadati</taxon>
        <taxon>Pseudomonadota</taxon>
        <taxon>Gammaproteobacteria</taxon>
        <taxon>Vibrionales</taxon>
        <taxon>Vibrionaceae</taxon>
        <taxon>Salinivibrio</taxon>
    </lineage>
</organism>
<dbReference type="PANTHER" id="PTHR43300:SF7">
    <property type="entry name" value="UDP-N-ACETYLBACILLOSAMINE N-ACETYLTRANSFERASE"/>
    <property type="match status" value="1"/>
</dbReference>
<name>A0ABX3K568_9GAMM</name>
<comment type="caution">
    <text evidence="3">The sequence shown here is derived from an EMBL/GenBank/DDBJ whole genome shotgun (WGS) entry which is preliminary data.</text>
</comment>
<dbReference type="InterPro" id="IPR001451">
    <property type="entry name" value="Hexapep"/>
</dbReference>
<gene>
    <name evidence="3" type="ORF">BZG73_15000</name>
</gene>
<dbReference type="Proteomes" id="UP000189410">
    <property type="component" value="Unassembled WGS sequence"/>
</dbReference>
<reference evidence="3 4" key="1">
    <citation type="journal article" date="2017" name="Genome Announc.">
        <title>Draft Genome Sequences of Salinivibrio proteolyticus, Salinivibrio sharmensis, Salinivibrio siamensis, Salinivibrio costicola subsp. alcaliphilus, Salinivibrio costicola subsp. vallismortis, and 29 New Isolates Belonging to the Genus Salinivibrio.</title>
        <authorList>
            <person name="Lopez-Hermoso C."/>
            <person name="de la Haba R.R."/>
            <person name="Sanchez-Porro C."/>
            <person name="Bayliss S.C."/>
            <person name="Feil E.J."/>
            <person name="Ventosa A."/>
        </authorList>
    </citation>
    <scope>NUCLEOTIDE SEQUENCE [LARGE SCALE GENOMIC DNA]</scope>
    <source>
        <strain evidence="3 4">JCM 14472</strain>
    </source>
</reference>
<dbReference type="InterPro" id="IPR050179">
    <property type="entry name" value="Trans_hexapeptide_repeat"/>
</dbReference>
<dbReference type="CDD" id="cd03360">
    <property type="entry name" value="LbH_AT_putative"/>
    <property type="match status" value="1"/>
</dbReference>
<evidence type="ECO:0000313" key="3">
    <source>
        <dbReference type="EMBL" id="OOE79760.1"/>
    </source>
</evidence>
<dbReference type="SUPFAM" id="SSF51161">
    <property type="entry name" value="Trimeric LpxA-like enzymes"/>
    <property type="match status" value="1"/>
</dbReference>
<keyword evidence="4" id="KW-1185">Reference proteome</keyword>
<dbReference type="InterPro" id="IPR041561">
    <property type="entry name" value="PglD_N"/>
</dbReference>
<sequence length="214" mass="22792">MNNKKPLIMIGGGGHASVLADILMGQGREIIAVISPDDVSERPIFDGVAHFQSDDAIDKFSAADVKLVNGIGFLPRSPLRQKLYQRYSALGYEFETIIASDAYISPYASIAPSAQILTRGVIQTGATIGENTIINTGALVEHDCYISAHNHIAPNAVLCGQVTTGEGVFIGANATILQNISIKNDAIVAAGATLTMCLDKNTTHYPIRSTEKYT</sequence>
<comment type="similarity">
    <text evidence="1">Belongs to the transferase hexapeptide repeat family.</text>
</comment>
<feature type="domain" description="PglD N-terminal" evidence="2">
    <location>
        <begin position="7"/>
        <end position="86"/>
    </location>
</feature>
<dbReference type="InterPro" id="IPR011004">
    <property type="entry name" value="Trimer_LpxA-like_sf"/>
</dbReference>
<dbReference type="Pfam" id="PF00132">
    <property type="entry name" value="Hexapep"/>
    <property type="match status" value="1"/>
</dbReference>
<evidence type="ECO:0000313" key="4">
    <source>
        <dbReference type="Proteomes" id="UP000189410"/>
    </source>
</evidence>
<evidence type="ECO:0000259" key="2">
    <source>
        <dbReference type="Pfam" id="PF17836"/>
    </source>
</evidence>
<dbReference type="EMBL" id="MUFB01000040">
    <property type="protein sequence ID" value="OOE79760.1"/>
    <property type="molecule type" value="Genomic_DNA"/>
</dbReference>
<dbReference type="Gene3D" id="2.160.10.10">
    <property type="entry name" value="Hexapeptide repeat proteins"/>
    <property type="match status" value="1"/>
</dbReference>
<dbReference type="Gene3D" id="3.40.50.20">
    <property type="match status" value="1"/>
</dbReference>
<protein>
    <submittedName>
        <fullName evidence="3">Shikimate dehydrogenase</fullName>
    </submittedName>
</protein>
<accession>A0ABX3K568</accession>
<dbReference type="Pfam" id="PF17836">
    <property type="entry name" value="PglD_N"/>
    <property type="match status" value="1"/>
</dbReference>
<dbReference type="NCBIfam" id="TIGR03570">
    <property type="entry name" value="NeuD_NnaD"/>
    <property type="match status" value="1"/>
</dbReference>
<dbReference type="InterPro" id="IPR020019">
    <property type="entry name" value="AcTrfase_PglD-like"/>
</dbReference>
<dbReference type="PANTHER" id="PTHR43300">
    <property type="entry name" value="ACETYLTRANSFERASE"/>
    <property type="match status" value="1"/>
</dbReference>
<proteinExistence type="inferred from homology"/>
<evidence type="ECO:0000256" key="1">
    <source>
        <dbReference type="ARBA" id="ARBA00007274"/>
    </source>
</evidence>